<dbReference type="EC" id="2.5.1.5" evidence="1"/>
<keyword evidence="1" id="KW-0808">Transferase</keyword>
<dbReference type="EMBL" id="JANBPW010000033">
    <property type="protein sequence ID" value="KAJ1951274.1"/>
    <property type="molecule type" value="Genomic_DNA"/>
</dbReference>
<accession>A0ACC1JHP9</accession>
<dbReference type="Proteomes" id="UP001150603">
    <property type="component" value="Unassembled WGS sequence"/>
</dbReference>
<evidence type="ECO:0000313" key="2">
    <source>
        <dbReference type="Proteomes" id="UP001150603"/>
    </source>
</evidence>
<proteinExistence type="predicted"/>
<protein>
    <submittedName>
        <fullName evidence="1">CAAX geranylgeranyltransferase alpha subunit</fullName>
        <ecNumber evidence="1">2.5.1.5</ecNumber>
    </submittedName>
</protein>
<gene>
    <name evidence="1" type="primary">RAM2</name>
    <name evidence="1" type="ORF">FBU59_000257</name>
</gene>
<reference evidence="1" key="1">
    <citation type="submission" date="2022-07" db="EMBL/GenBank/DDBJ databases">
        <title>Phylogenomic reconstructions and comparative analyses of Kickxellomycotina fungi.</title>
        <authorList>
            <person name="Reynolds N.K."/>
            <person name="Stajich J.E."/>
            <person name="Barry K."/>
            <person name="Grigoriev I.V."/>
            <person name="Crous P."/>
            <person name="Smith M.E."/>
        </authorList>
    </citation>
    <scope>NUCLEOTIDE SEQUENCE</scope>
    <source>
        <strain evidence="1">NRRL 5244</strain>
    </source>
</reference>
<name>A0ACC1JHP9_9FUNG</name>
<keyword evidence="2" id="KW-1185">Reference proteome</keyword>
<sequence length="337" mass="38870">MVQVIESEGVTILPLSQQDEWKDVVPLAQEETATMICPIAYAEDYKEKMDYLRALMAKGEVSQRALKLTSDVIEENPGHYTAWVYRKRLVHELETSMEDELLWVAELSEMQPKNYQLWHHREAVVEMLLDPQSVQGMSQDERVAIPVLRRELGFLAESLDEESKNFHAWAYRQWLVHTYGLWDQELAFVSVKIDEDVRNNSAWNQRYFSLIAGGSSLSAEVVEHELAYTLEKIKLAPNNESPWSFIVGLLLRHAPAELYQSLLPQITALAADEEYLSAINGTPFYWATLVDIYEQQAKDVPEKQKEAIELASSACDVLATECDLPRQKYWRFRQTQL</sequence>
<evidence type="ECO:0000313" key="1">
    <source>
        <dbReference type="EMBL" id="KAJ1951274.1"/>
    </source>
</evidence>
<organism evidence="1 2">
    <name type="scientific">Linderina macrospora</name>
    <dbReference type="NCBI Taxonomy" id="4868"/>
    <lineage>
        <taxon>Eukaryota</taxon>
        <taxon>Fungi</taxon>
        <taxon>Fungi incertae sedis</taxon>
        <taxon>Zoopagomycota</taxon>
        <taxon>Kickxellomycotina</taxon>
        <taxon>Kickxellomycetes</taxon>
        <taxon>Kickxellales</taxon>
        <taxon>Kickxellaceae</taxon>
        <taxon>Linderina</taxon>
    </lineage>
</organism>
<comment type="caution">
    <text evidence="1">The sequence shown here is derived from an EMBL/GenBank/DDBJ whole genome shotgun (WGS) entry which is preliminary data.</text>
</comment>